<name>A0A5C0VM50_9SPHI</name>
<dbReference type="InterPro" id="IPR001310">
    <property type="entry name" value="Histidine_triad_HIT"/>
</dbReference>
<reference evidence="5 6" key="1">
    <citation type="submission" date="2019-08" db="EMBL/GenBank/DDBJ databases">
        <title>Pedobacter sp. nov., isolated from Han river, South Korea.</title>
        <authorList>
            <person name="Lee D.-H."/>
            <person name="Kim Y.-S."/>
            <person name="Hwang E.-M."/>
            <person name="Le Tran T.C."/>
            <person name="Cha C.-J."/>
        </authorList>
    </citation>
    <scope>NUCLEOTIDE SEQUENCE [LARGE SCALE GENOMIC DNA]</scope>
    <source>
        <strain evidence="5 6">CJ43</strain>
    </source>
</reference>
<evidence type="ECO:0000256" key="3">
    <source>
        <dbReference type="PROSITE-ProRule" id="PRU00464"/>
    </source>
</evidence>
<dbReference type="Pfam" id="PF01230">
    <property type="entry name" value="HIT"/>
    <property type="match status" value="1"/>
</dbReference>
<evidence type="ECO:0000259" key="4">
    <source>
        <dbReference type="PROSITE" id="PS51084"/>
    </source>
</evidence>
<accession>A0A5C0VM50</accession>
<evidence type="ECO:0000313" key="6">
    <source>
        <dbReference type="Proteomes" id="UP000323653"/>
    </source>
</evidence>
<dbReference type="RefSeq" id="WP_149075489.1">
    <property type="nucleotide sequence ID" value="NZ_CP043329.1"/>
</dbReference>
<dbReference type="AlphaFoldDB" id="A0A5C0VM50"/>
<dbReference type="KEGG" id="pej:FYC62_14820"/>
<dbReference type="PROSITE" id="PS51084">
    <property type="entry name" value="HIT_2"/>
    <property type="match status" value="1"/>
</dbReference>
<evidence type="ECO:0000256" key="2">
    <source>
        <dbReference type="PIRSR" id="PIRSR601310-3"/>
    </source>
</evidence>
<dbReference type="EMBL" id="CP043329">
    <property type="protein sequence ID" value="QEK52793.1"/>
    <property type="molecule type" value="Genomic_DNA"/>
</dbReference>
<dbReference type="PANTHER" id="PTHR46648">
    <property type="entry name" value="HIT FAMILY PROTEIN 1"/>
    <property type="match status" value="1"/>
</dbReference>
<dbReference type="Proteomes" id="UP000323653">
    <property type="component" value="Chromosome"/>
</dbReference>
<evidence type="ECO:0000256" key="1">
    <source>
        <dbReference type="PIRSR" id="PIRSR601310-1"/>
    </source>
</evidence>
<feature type="domain" description="HIT" evidence="4">
    <location>
        <begin position="4"/>
        <end position="107"/>
    </location>
</feature>
<dbReference type="SUPFAM" id="SSF54197">
    <property type="entry name" value="HIT-like"/>
    <property type="match status" value="1"/>
</dbReference>
<sequence length="133" mass="14880">MSSIFKKIIDKDIPAHIVAESVDFIAFLDISPLREGHVLVIPKQEVDYIFDVEDTLYVEMMLFAKIVARGLKKAIPCKKIGVAVIGLEVPHAHIHLIPMNSVSDMDFSKPKLSPTQEELSNTALKILEALRED</sequence>
<dbReference type="InterPro" id="IPR036265">
    <property type="entry name" value="HIT-like_sf"/>
</dbReference>
<dbReference type="PRINTS" id="PR00332">
    <property type="entry name" value="HISTRIAD"/>
</dbReference>
<dbReference type="GO" id="GO:0003824">
    <property type="term" value="F:catalytic activity"/>
    <property type="evidence" value="ECO:0007669"/>
    <property type="project" value="InterPro"/>
</dbReference>
<dbReference type="PANTHER" id="PTHR46648:SF1">
    <property type="entry name" value="ADENOSINE 5'-MONOPHOSPHORAMIDASE HNT1"/>
    <property type="match status" value="1"/>
</dbReference>
<dbReference type="InterPro" id="IPR011146">
    <property type="entry name" value="HIT-like"/>
</dbReference>
<feature type="active site" description="Tele-AMP-histidine intermediate" evidence="1">
    <location>
        <position position="93"/>
    </location>
</feature>
<proteinExistence type="predicted"/>
<evidence type="ECO:0000313" key="5">
    <source>
        <dbReference type="EMBL" id="QEK52793.1"/>
    </source>
</evidence>
<protein>
    <submittedName>
        <fullName evidence="5">HIT family protein</fullName>
    </submittedName>
</protein>
<feature type="short sequence motif" description="Histidine triad motif" evidence="2 3">
    <location>
        <begin position="91"/>
        <end position="95"/>
    </location>
</feature>
<dbReference type="GO" id="GO:0009117">
    <property type="term" value="P:nucleotide metabolic process"/>
    <property type="evidence" value="ECO:0007669"/>
    <property type="project" value="TreeGrafter"/>
</dbReference>
<gene>
    <name evidence="5" type="ORF">FYC62_14820</name>
</gene>
<dbReference type="Gene3D" id="3.30.428.10">
    <property type="entry name" value="HIT-like"/>
    <property type="match status" value="1"/>
</dbReference>
<keyword evidence="6" id="KW-1185">Reference proteome</keyword>
<organism evidence="5 6">
    <name type="scientific">Pedobacter aquae</name>
    <dbReference type="NCBI Taxonomy" id="2605747"/>
    <lineage>
        <taxon>Bacteria</taxon>
        <taxon>Pseudomonadati</taxon>
        <taxon>Bacteroidota</taxon>
        <taxon>Sphingobacteriia</taxon>
        <taxon>Sphingobacteriales</taxon>
        <taxon>Sphingobacteriaceae</taxon>
        <taxon>Pedobacter</taxon>
    </lineage>
</organism>